<accession>A0ABV6UYX8</accession>
<evidence type="ECO:0000256" key="3">
    <source>
        <dbReference type="ARBA" id="ARBA00022763"/>
    </source>
</evidence>
<dbReference type="EC" id="3.4.-.-" evidence="8"/>
<keyword evidence="6" id="KW-0238">DNA-binding</keyword>
<dbReference type="PANTHER" id="PTHR13604:SF0">
    <property type="entry name" value="ABASIC SITE PROCESSING PROTEIN HMCES"/>
    <property type="match status" value="1"/>
</dbReference>
<evidence type="ECO:0000256" key="8">
    <source>
        <dbReference type="RuleBase" id="RU364100"/>
    </source>
</evidence>
<evidence type="ECO:0000256" key="1">
    <source>
        <dbReference type="ARBA" id="ARBA00008136"/>
    </source>
</evidence>
<organism evidence="9 10">
    <name type="scientific">Streptacidiphilus cavernicola</name>
    <dbReference type="NCBI Taxonomy" id="3342716"/>
    <lineage>
        <taxon>Bacteria</taxon>
        <taxon>Bacillati</taxon>
        <taxon>Actinomycetota</taxon>
        <taxon>Actinomycetes</taxon>
        <taxon>Kitasatosporales</taxon>
        <taxon>Streptomycetaceae</taxon>
        <taxon>Streptacidiphilus</taxon>
    </lineage>
</organism>
<keyword evidence="2 8" id="KW-0645">Protease</keyword>
<sequence>MCGRYASSRKPEDLAGLFDVASWDPTEALAQNWNIGPTDPVYAVLERAPRGEKGEAGTVRQLRALRWGLVPSWAKSPGSAAKMINARAETAHEKPAYRRSLTARRCLLPADGYYEWFTPEVAPGTPKSRVRKQPFFITPADGSVMAMAGLYEFWRNRDIPSEDPAAWLCTCTVVTTAAEPALAGIHDRMPLVLPRERWDDWLDPGLTDPEEARALLAPPPPGLMETRPVGAAVGNIRNNGPELTRELEPDGLF</sequence>
<dbReference type="RefSeq" id="WP_030257508.1">
    <property type="nucleotide sequence ID" value="NZ_JBHEZZ010000032.1"/>
</dbReference>
<evidence type="ECO:0000256" key="6">
    <source>
        <dbReference type="ARBA" id="ARBA00023125"/>
    </source>
</evidence>
<dbReference type="Gene3D" id="3.90.1680.10">
    <property type="entry name" value="SOS response associated peptidase-like"/>
    <property type="match status" value="1"/>
</dbReference>
<protein>
    <recommendedName>
        <fullName evidence="8">Abasic site processing protein</fullName>
        <ecNumber evidence="8">3.4.-.-</ecNumber>
    </recommendedName>
</protein>
<gene>
    <name evidence="9" type="ORF">ACEZDJ_35785</name>
</gene>
<dbReference type="EMBL" id="JBHEZZ010000032">
    <property type="protein sequence ID" value="MFC1406665.1"/>
    <property type="molecule type" value="Genomic_DNA"/>
</dbReference>
<keyword evidence="5" id="KW-0190">Covalent protein-DNA linkage</keyword>
<evidence type="ECO:0000256" key="5">
    <source>
        <dbReference type="ARBA" id="ARBA00023124"/>
    </source>
</evidence>
<comment type="caution">
    <text evidence="9">The sequence shown here is derived from an EMBL/GenBank/DDBJ whole genome shotgun (WGS) entry which is preliminary data.</text>
</comment>
<evidence type="ECO:0000256" key="4">
    <source>
        <dbReference type="ARBA" id="ARBA00022801"/>
    </source>
</evidence>
<keyword evidence="10" id="KW-1185">Reference proteome</keyword>
<dbReference type="SUPFAM" id="SSF143081">
    <property type="entry name" value="BB1717-like"/>
    <property type="match status" value="1"/>
</dbReference>
<proteinExistence type="inferred from homology"/>
<name>A0ABV6UYX8_9ACTN</name>
<dbReference type="PANTHER" id="PTHR13604">
    <property type="entry name" value="DC12-RELATED"/>
    <property type="match status" value="1"/>
</dbReference>
<evidence type="ECO:0000256" key="7">
    <source>
        <dbReference type="ARBA" id="ARBA00023239"/>
    </source>
</evidence>
<keyword evidence="4 8" id="KW-0378">Hydrolase</keyword>
<dbReference type="InterPro" id="IPR036590">
    <property type="entry name" value="SRAP-like"/>
</dbReference>
<keyword evidence="7" id="KW-0456">Lyase</keyword>
<dbReference type="Pfam" id="PF02586">
    <property type="entry name" value="SRAP"/>
    <property type="match status" value="1"/>
</dbReference>
<dbReference type="InterPro" id="IPR003738">
    <property type="entry name" value="SRAP"/>
</dbReference>
<evidence type="ECO:0000313" key="10">
    <source>
        <dbReference type="Proteomes" id="UP001592528"/>
    </source>
</evidence>
<keyword evidence="3" id="KW-0227">DNA damage</keyword>
<dbReference type="Proteomes" id="UP001592528">
    <property type="component" value="Unassembled WGS sequence"/>
</dbReference>
<comment type="similarity">
    <text evidence="1 8">Belongs to the SOS response-associated peptidase family.</text>
</comment>
<reference evidence="9 10" key="1">
    <citation type="submission" date="2024-09" db="EMBL/GenBank/DDBJ databases">
        <authorList>
            <person name="Lee S.D."/>
        </authorList>
    </citation>
    <scope>NUCLEOTIDE SEQUENCE [LARGE SCALE GENOMIC DNA]</scope>
    <source>
        <strain evidence="9 10">N1-5</strain>
    </source>
</reference>
<evidence type="ECO:0000313" key="9">
    <source>
        <dbReference type="EMBL" id="MFC1406665.1"/>
    </source>
</evidence>
<evidence type="ECO:0000256" key="2">
    <source>
        <dbReference type="ARBA" id="ARBA00022670"/>
    </source>
</evidence>